<organism evidence="2 3">
    <name type="scientific">Saguinus oedipus</name>
    <name type="common">Cotton-top tamarin</name>
    <name type="synonym">Oedipomidas oedipus</name>
    <dbReference type="NCBI Taxonomy" id="9490"/>
    <lineage>
        <taxon>Eukaryota</taxon>
        <taxon>Metazoa</taxon>
        <taxon>Chordata</taxon>
        <taxon>Craniata</taxon>
        <taxon>Vertebrata</taxon>
        <taxon>Euteleostomi</taxon>
        <taxon>Mammalia</taxon>
        <taxon>Eutheria</taxon>
        <taxon>Euarchontoglires</taxon>
        <taxon>Primates</taxon>
        <taxon>Haplorrhini</taxon>
        <taxon>Platyrrhini</taxon>
        <taxon>Cebidae</taxon>
        <taxon>Callitrichinae</taxon>
        <taxon>Saguinus</taxon>
    </lineage>
</organism>
<feature type="non-terminal residue" evidence="2">
    <location>
        <position position="92"/>
    </location>
</feature>
<name>A0ABQ9V386_SAGOE</name>
<feature type="non-terminal residue" evidence="2">
    <location>
        <position position="1"/>
    </location>
</feature>
<evidence type="ECO:0000313" key="3">
    <source>
        <dbReference type="Proteomes" id="UP001266305"/>
    </source>
</evidence>
<proteinExistence type="predicted"/>
<evidence type="ECO:0000313" key="2">
    <source>
        <dbReference type="EMBL" id="KAK2103178.1"/>
    </source>
</evidence>
<dbReference type="EMBL" id="JASSZA010000008">
    <property type="protein sequence ID" value="KAK2103178.1"/>
    <property type="molecule type" value="Genomic_DNA"/>
</dbReference>
<keyword evidence="3" id="KW-1185">Reference proteome</keyword>
<gene>
    <name evidence="2" type="ORF">P7K49_017034</name>
</gene>
<dbReference type="Proteomes" id="UP001266305">
    <property type="component" value="Unassembled WGS sequence"/>
</dbReference>
<feature type="compositionally biased region" description="Basic and acidic residues" evidence="1">
    <location>
        <begin position="16"/>
        <end position="28"/>
    </location>
</feature>
<reference evidence="2 3" key="1">
    <citation type="submission" date="2023-05" db="EMBL/GenBank/DDBJ databases">
        <title>B98-5 Cell Line De Novo Hybrid Assembly: An Optical Mapping Approach.</title>
        <authorList>
            <person name="Kananen K."/>
            <person name="Auerbach J.A."/>
            <person name="Kautto E."/>
            <person name="Blachly J.S."/>
        </authorList>
    </citation>
    <scope>NUCLEOTIDE SEQUENCE [LARGE SCALE GENOMIC DNA]</scope>
    <source>
        <strain evidence="2">B95-8</strain>
        <tissue evidence="2">Cell line</tissue>
    </source>
</reference>
<protein>
    <submittedName>
        <fullName evidence="2">Uncharacterized protein</fullName>
    </submittedName>
</protein>
<accession>A0ABQ9V386</accession>
<sequence>GVGRTRRRSPTAGRPDGGRRAARLEPGRAGRQCPSGGTVQAARPRPRTRAAPPRASGSGGKAPGALATPTQRGAAGPPHPLPRPPRVRFTLQ</sequence>
<comment type="caution">
    <text evidence="2">The sequence shown here is derived from an EMBL/GenBank/DDBJ whole genome shotgun (WGS) entry which is preliminary data.</text>
</comment>
<feature type="region of interest" description="Disordered" evidence="1">
    <location>
        <begin position="1"/>
        <end position="92"/>
    </location>
</feature>
<evidence type="ECO:0000256" key="1">
    <source>
        <dbReference type="SAM" id="MobiDB-lite"/>
    </source>
</evidence>